<dbReference type="OrthoDB" id="430354at2759"/>
<dbReference type="EMBL" id="KN847539">
    <property type="protein sequence ID" value="KIW04785.1"/>
    <property type="molecule type" value="Genomic_DNA"/>
</dbReference>
<dbReference type="InterPro" id="IPR022751">
    <property type="entry name" value="Alpha_mannosyltransferase"/>
</dbReference>
<dbReference type="Pfam" id="PF11051">
    <property type="entry name" value="Mannosyl_trans3"/>
    <property type="match status" value="1"/>
</dbReference>
<keyword evidence="7 10" id="KW-1133">Transmembrane helix</keyword>
<dbReference type="GO" id="GO:0000139">
    <property type="term" value="C:Golgi membrane"/>
    <property type="evidence" value="ECO:0007669"/>
    <property type="project" value="UniProtKB-SubCell"/>
</dbReference>
<feature type="transmembrane region" description="Helical" evidence="10">
    <location>
        <begin position="6"/>
        <end position="24"/>
    </location>
</feature>
<evidence type="ECO:0000256" key="5">
    <source>
        <dbReference type="ARBA" id="ARBA00022692"/>
    </source>
</evidence>
<dbReference type="GeneID" id="27311946"/>
<accession>A0A0D2AE94</accession>
<dbReference type="GO" id="GO:0046354">
    <property type="term" value="P:mannan biosynthetic process"/>
    <property type="evidence" value="ECO:0007669"/>
    <property type="project" value="TreeGrafter"/>
</dbReference>
<name>A0A0D2AE94_9PEZI</name>
<dbReference type="InParanoid" id="A0A0D2AE94"/>
<evidence type="ECO:0000256" key="6">
    <source>
        <dbReference type="ARBA" id="ARBA00022968"/>
    </source>
</evidence>
<evidence type="ECO:0000256" key="8">
    <source>
        <dbReference type="ARBA" id="ARBA00023034"/>
    </source>
</evidence>
<dbReference type="InterPro" id="IPR029044">
    <property type="entry name" value="Nucleotide-diphossugar_trans"/>
</dbReference>
<evidence type="ECO:0000256" key="1">
    <source>
        <dbReference type="ARBA" id="ARBA00004323"/>
    </source>
</evidence>
<reference evidence="11 12" key="1">
    <citation type="submission" date="2015-01" db="EMBL/GenBank/DDBJ databases">
        <title>The Genome Sequence of Ochroconis gallopava CBS43764.</title>
        <authorList>
            <consortium name="The Broad Institute Genomics Platform"/>
            <person name="Cuomo C."/>
            <person name="de Hoog S."/>
            <person name="Gorbushina A."/>
            <person name="Stielow B."/>
            <person name="Teixiera M."/>
            <person name="Abouelleil A."/>
            <person name="Chapman S.B."/>
            <person name="Priest M."/>
            <person name="Young S.K."/>
            <person name="Wortman J."/>
            <person name="Nusbaum C."/>
            <person name="Birren B."/>
        </authorList>
    </citation>
    <scope>NUCLEOTIDE SEQUENCE [LARGE SCALE GENOMIC DNA]</scope>
    <source>
        <strain evidence="11 12">CBS 43764</strain>
    </source>
</reference>
<keyword evidence="12" id="KW-1185">Reference proteome</keyword>
<evidence type="ECO:0000256" key="3">
    <source>
        <dbReference type="ARBA" id="ARBA00009105"/>
    </source>
</evidence>
<evidence type="ECO:0008006" key="13">
    <source>
        <dbReference type="Google" id="ProtNLM"/>
    </source>
</evidence>
<dbReference type="GO" id="GO:0000026">
    <property type="term" value="F:alpha-1,2-mannosyltransferase activity"/>
    <property type="evidence" value="ECO:0007669"/>
    <property type="project" value="TreeGrafter"/>
</dbReference>
<dbReference type="Proteomes" id="UP000053259">
    <property type="component" value="Unassembled WGS sequence"/>
</dbReference>
<dbReference type="Gene3D" id="3.90.550.10">
    <property type="entry name" value="Spore Coat Polysaccharide Biosynthesis Protein SpsA, Chain A"/>
    <property type="match status" value="1"/>
</dbReference>
<keyword evidence="4" id="KW-0808">Transferase</keyword>
<dbReference type="PANTHER" id="PTHR31646">
    <property type="entry name" value="ALPHA-1,2-MANNOSYLTRANSFERASE MNN2"/>
    <property type="match status" value="1"/>
</dbReference>
<keyword evidence="5 10" id="KW-0812">Transmembrane</keyword>
<protein>
    <recommendedName>
        <fullName evidence="13">Alpha-1,2-mannosyltransferase</fullName>
    </recommendedName>
</protein>
<dbReference type="STRING" id="253628.A0A0D2AE94"/>
<evidence type="ECO:0000256" key="9">
    <source>
        <dbReference type="ARBA" id="ARBA00023136"/>
    </source>
</evidence>
<comment type="subcellular location">
    <subcellularLocation>
        <location evidence="1">Golgi apparatus membrane</location>
        <topology evidence="1">Single-pass type II membrane protein</topology>
    </subcellularLocation>
</comment>
<evidence type="ECO:0000256" key="10">
    <source>
        <dbReference type="SAM" id="Phobius"/>
    </source>
</evidence>
<keyword evidence="6" id="KW-0735">Signal-anchor</keyword>
<dbReference type="AlphaFoldDB" id="A0A0D2AE94"/>
<evidence type="ECO:0000256" key="2">
    <source>
        <dbReference type="ARBA" id="ARBA00004922"/>
    </source>
</evidence>
<proteinExistence type="inferred from homology"/>
<comment type="pathway">
    <text evidence="2">Protein modification; protein glycosylation.</text>
</comment>
<dbReference type="FunCoup" id="A0A0D2AE94">
    <property type="interactions" value="65"/>
</dbReference>
<evidence type="ECO:0000256" key="4">
    <source>
        <dbReference type="ARBA" id="ARBA00022679"/>
    </source>
</evidence>
<evidence type="ECO:0000256" key="7">
    <source>
        <dbReference type="ARBA" id="ARBA00022989"/>
    </source>
</evidence>
<dbReference type="SUPFAM" id="SSF53448">
    <property type="entry name" value="Nucleotide-diphospho-sugar transferases"/>
    <property type="match status" value="1"/>
</dbReference>
<evidence type="ECO:0000313" key="12">
    <source>
        <dbReference type="Proteomes" id="UP000053259"/>
    </source>
</evidence>
<keyword evidence="8" id="KW-0333">Golgi apparatus</keyword>
<organism evidence="11 12">
    <name type="scientific">Verruconis gallopava</name>
    <dbReference type="NCBI Taxonomy" id="253628"/>
    <lineage>
        <taxon>Eukaryota</taxon>
        <taxon>Fungi</taxon>
        <taxon>Dikarya</taxon>
        <taxon>Ascomycota</taxon>
        <taxon>Pezizomycotina</taxon>
        <taxon>Dothideomycetes</taxon>
        <taxon>Pleosporomycetidae</taxon>
        <taxon>Venturiales</taxon>
        <taxon>Sympoventuriaceae</taxon>
        <taxon>Verruconis</taxon>
    </lineage>
</organism>
<evidence type="ECO:0000313" key="11">
    <source>
        <dbReference type="EMBL" id="KIW04785.1"/>
    </source>
</evidence>
<dbReference type="RefSeq" id="XP_016214654.1">
    <property type="nucleotide sequence ID" value="XM_016357250.1"/>
</dbReference>
<dbReference type="VEuPathDB" id="FungiDB:PV09_03973"/>
<gene>
    <name evidence="11" type="ORF">PV09_03973</name>
</gene>
<sequence length="514" mass="57758">MRTTLLTRLALLSFIVWLSFYVWLRQSSRIASQFPGLRWPGLLRPQREDLAPHRNSTADPEILNFWQAWTENILIARPKARPVRVTGPAPNTPAPIDPLAIRKPPLSYVQLAEEDVDQLRHSHAQFKSYVDNLDATTAAEELYKGIGVITVAGGEYYGPAIVGINLLRQTGSTLPVEVFLASWDEYEAALCEDTLPALGAKCVVIDDYLKPQQESGADSKSNGGLHVTHYQLKALALILSSFQHVLYIDSDSIPLVDPEQELFSSEAYMTTGLVGWPDFWQSSEHPRFYEIAGLGETFPNDLPASTSEAGQLLLNKVVHLKTLLLAAYYNVWGPEYYYPLLSQGAMGEGDKETFTTAAYVLKQPYYRVKTPVKSIGRKIAGIYKGTAMVQWHPIDDYNKYVKPEAVHKRQVDKPLGSIEAALRPAFVHSNTPKMNAGHLVDEGDLEDESTGKSLRLWGPVAEQQAIFGDDLEKRVWLVLVRIGCELENTLKEWRGRKNLCKRLKKHWLNVFEVT</sequence>
<keyword evidence="9 10" id="KW-0472">Membrane</keyword>
<comment type="similarity">
    <text evidence="3">Belongs to the MNN1/MNT family.</text>
</comment>
<dbReference type="HOGENOM" id="CLU_013298_0_1_1"/>
<dbReference type="PANTHER" id="PTHR31646:SF1">
    <property type="entry name" value="ALPHA-1,2-MANNOSYLTRANSFERASE MNN2"/>
    <property type="match status" value="1"/>
</dbReference>